<gene>
    <name evidence="2" type="ORF">GCM10011487_18540</name>
</gene>
<accession>A0A829Y944</accession>
<protein>
    <submittedName>
        <fullName evidence="2">Uncharacterized protein</fullName>
    </submittedName>
</protein>
<keyword evidence="3" id="KW-1185">Reference proteome</keyword>
<dbReference type="Proteomes" id="UP000445000">
    <property type="component" value="Unassembled WGS sequence"/>
</dbReference>
<dbReference type="AlphaFoldDB" id="A0A829Y944"/>
<evidence type="ECO:0000313" key="2">
    <source>
        <dbReference type="EMBL" id="GFE79854.1"/>
    </source>
</evidence>
<evidence type="ECO:0000256" key="1">
    <source>
        <dbReference type="SAM" id="SignalP"/>
    </source>
</evidence>
<feature type="signal peptide" evidence="1">
    <location>
        <begin position="1"/>
        <end position="26"/>
    </location>
</feature>
<reference evidence="3" key="1">
    <citation type="submission" date="2020-01" db="EMBL/GenBank/DDBJ databases">
        <title>'Steroidobacter agaridevorans' sp. nov., agar-degrading bacteria isolated from rhizosphere soils.</title>
        <authorList>
            <person name="Ikenaga M."/>
            <person name="Kataoka M."/>
            <person name="Murouchi A."/>
            <person name="Katsuragi S."/>
            <person name="Sakai M."/>
        </authorList>
    </citation>
    <scope>NUCLEOTIDE SEQUENCE [LARGE SCALE GENOMIC DNA]</scope>
    <source>
        <strain evidence="3">YU21-B</strain>
    </source>
</reference>
<keyword evidence="1" id="KW-0732">Signal</keyword>
<organism evidence="2 3">
    <name type="scientific">Steroidobacter agaridevorans</name>
    <dbReference type="NCBI Taxonomy" id="2695856"/>
    <lineage>
        <taxon>Bacteria</taxon>
        <taxon>Pseudomonadati</taxon>
        <taxon>Pseudomonadota</taxon>
        <taxon>Gammaproteobacteria</taxon>
        <taxon>Steroidobacterales</taxon>
        <taxon>Steroidobacteraceae</taxon>
        <taxon>Steroidobacter</taxon>
    </lineage>
</organism>
<dbReference type="EMBL" id="BLJN01000002">
    <property type="protein sequence ID" value="GFE79854.1"/>
    <property type="molecule type" value="Genomic_DNA"/>
</dbReference>
<sequence>MIRKNLGYLAALCLCTALQLPLSAHAADKTQNGVVVKLIVQGDGGIYVGFVARPTDCAGEYRQAHAFLSKQSADFTDFYALMATAKATGTPVQITYAIAGDCTTPEGLLQLSDVR</sequence>
<name>A0A829Y944_9GAMM</name>
<proteinExistence type="predicted"/>
<evidence type="ECO:0000313" key="3">
    <source>
        <dbReference type="Proteomes" id="UP000445000"/>
    </source>
</evidence>
<feature type="chain" id="PRO_5032861060" evidence="1">
    <location>
        <begin position="27"/>
        <end position="115"/>
    </location>
</feature>
<comment type="caution">
    <text evidence="2">The sequence shown here is derived from an EMBL/GenBank/DDBJ whole genome shotgun (WGS) entry which is preliminary data.</text>
</comment>